<dbReference type="Proteomes" id="UP000055048">
    <property type="component" value="Unassembled WGS sequence"/>
</dbReference>
<sequence length="62" mass="7225">MLRELFMLELFIHFEFFKNVAQFGLVAIVFSWHIKTVQTLIKILPLFQGCKAARAHQTMVGD</sequence>
<accession>A0A0V0UAI7</accession>
<organism evidence="2 3">
    <name type="scientific">Trichinella murrelli</name>
    <dbReference type="NCBI Taxonomy" id="144512"/>
    <lineage>
        <taxon>Eukaryota</taxon>
        <taxon>Metazoa</taxon>
        <taxon>Ecdysozoa</taxon>
        <taxon>Nematoda</taxon>
        <taxon>Enoplea</taxon>
        <taxon>Dorylaimia</taxon>
        <taxon>Trichinellida</taxon>
        <taxon>Trichinellidae</taxon>
        <taxon>Trichinella</taxon>
    </lineage>
</organism>
<dbReference type="EMBL" id="JYDJ01000034">
    <property type="protein sequence ID" value="KRX48061.1"/>
    <property type="molecule type" value="Genomic_DNA"/>
</dbReference>
<reference evidence="2 3" key="1">
    <citation type="submission" date="2015-01" db="EMBL/GenBank/DDBJ databases">
        <title>Evolution of Trichinella species and genotypes.</title>
        <authorList>
            <person name="Korhonen P.K."/>
            <person name="Edoardo P."/>
            <person name="Giuseppe L.R."/>
            <person name="Gasser R.B."/>
        </authorList>
    </citation>
    <scope>NUCLEOTIDE SEQUENCE [LARGE SCALE GENOMIC DNA]</scope>
    <source>
        <strain evidence="2">ISS417</strain>
    </source>
</reference>
<proteinExistence type="predicted"/>
<evidence type="ECO:0000313" key="2">
    <source>
        <dbReference type="EMBL" id="KRX48061.1"/>
    </source>
</evidence>
<gene>
    <name evidence="2" type="ORF">T05_1247</name>
</gene>
<keyword evidence="1" id="KW-0472">Membrane</keyword>
<evidence type="ECO:0000256" key="1">
    <source>
        <dbReference type="SAM" id="Phobius"/>
    </source>
</evidence>
<name>A0A0V0UAI7_9BILA</name>
<keyword evidence="3" id="KW-1185">Reference proteome</keyword>
<keyword evidence="1" id="KW-1133">Transmembrane helix</keyword>
<keyword evidence="1" id="KW-0812">Transmembrane</keyword>
<dbReference type="AlphaFoldDB" id="A0A0V0UAI7"/>
<protein>
    <submittedName>
        <fullName evidence="2">Uncharacterized protein</fullName>
    </submittedName>
</protein>
<evidence type="ECO:0000313" key="3">
    <source>
        <dbReference type="Proteomes" id="UP000055048"/>
    </source>
</evidence>
<comment type="caution">
    <text evidence="2">The sequence shown here is derived from an EMBL/GenBank/DDBJ whole genome shotgun (WGS) entry which is preliminary data.</text>
</comment>
<feature type="transmembrane region" description="Helical" evidence="1">
    <location>
        <begin position="16"/>
        <end position="34"/>
    </location>
</feature>